<evidence type="ECO:0000313" key="6">
    <source>
        <dbReference type="EMBL" id="EAW12128.1"/>
    </source>
</evidence>
<dbReference type="InterPro" id="IPR013328">
    <property type="entry name" value="6PGD_dom2"/>
</dbReference>
<feature type="domain" description="3-hydroxyacyl-CoA dehydrogenase NAD binding" evidence="5">
    <location>
        <begin position="16"/>
        <end position="191"/>
    </location>
</feature>
<accession>A1CC71</accession>
<comment type="similarity">
    <text evidence="1">Belongs to the 3-hydroxyacyl-CoA dehydrogenase family.</text>
</comment>
<dbReference type="OMA" id="CNGHYYM"/>
<reference evidence="6 7" key="1">
    <citation type="journal article" date="2008" name="PLoS Genet.">
        <title>Genomic islands in the pathogenic filamentous fungus Aspergillus fumigatus.</title>
        <authorList>
            <person name="Fedorova N.D."/>
            <person name="Khaldi N."/>
            <person name="Joardar V.S."/>
            <person name="Maiti R."/>
            <person name="Amedeo P."/>
            <person name="Anderson M.J."/>
            <person name="Crabtree J."/>
            <person name="Silva J.C."/>
            <person name="Badger J.H."/>
            <person name="Albarraq A."/>
            <person name="Angiuoli S."/>
            <person name="Bussey H."/>
            <person name="Bowyer P."/>
            <person name="Cotty P.J."/>
            <person name="Dyer P.S."/>
            <person name="Egan A."/>
            <person name="Galens K."/>
            <person name="Fraser-Liggett C.M."/>
            <person name="Haas B.J."/>
            <person name="Inman J.M."/>
            <person name="Kent R."/>
            <person name="Lemieux S."/>
            <person name="Malavazi I."/>
            <person name="Orvis J."/>
            <person name="Roemer T."/>
            <person name="Ronning C.M."/>
            <person name="Sundaram J.P."/>
            <person name="Sutton G."/>
            <person name="Turner G."/>
            <person name="Venter J.C."/>
            <person name="White O.R."/>
            <person name="Whitty B.R."/>
            <person name="Youngman P."/>
            <person name="Wolfe K.H."/>
            <person name="Goldman G.H."/>
            <person name="Wortman J.R."/>
            <person name="Jiang B."/>
            <person name="Denning D.W."/>
            <person name="Nierman W.C."/>
        </authorList>
    </citation>
    <scope>NUCLEOTIDE SEQUENCE [LARGE SCALE GENOMIC DNA]</scope>
    <source>
        <strain evidence="7">ATCC 1007 / CBS 513.65 / DSM 816 / NCTC 3887 / NRRL 1</strain>
    </source>
</reference>
<organism evidence="6 7">
    <name type="scientific">Aspergillus clavatus (strain ATCC 1007 / CBS 513.65 / DSM 816 / NCTC 3887 / NRRL 1 / QM 1276 / 107)</name>
    <dbReference type="NCBI Taxonomy" id="344612"/>
    <lineage>
        <taxon>Eukaryota</taxon>
        <taxon>Fungi</taxon>
        <taxon>Dikarya</taxon>
        <taxon>Ascomycota</taxon>
        <taxon>Pezizomycotina</taxon>
        <taxon>Eurotiomycetes</taxon>
        <taxon>Eurotiomycetidae</taxon>
        <taxon>Eurotiales</taxon>
        <taxon>Aspergillaceae</taxon>
        <taxon>Aspergillus</taxon>
        <taxon>Aspergillus subgen. Fumigati</taxon>
    </lineage>
</organism>
<dbReference type="KEGG" id="act:ACLA_060880"/>
<dbReference type="EMBL" id="DS027050">
    <property type="protein sequence ID" value="EAW12128.1"/>
    <property type="molecule type" value="Genomic_DNA"/>
</dbReference>
<dbReference type="PANTHER" id="PTHR48075:SF3">
    <property type="entry name" value="3-HYDROXYACYL-COA DEHYDROGENASE"/>
    <property type="match status" value="1"/>
</dbReference>
<gene>
    <name evidence="6" type="ORF">ACLA_060880</name>
</gene>
<dbReference type="InterPro" id="IPR036291">
    <property type="entry name" value="NAD(P)-bd_dom_sf"/>
</dbReference>
<dbReference type="Gene3D" id="3.40.50.720">
    <property type="entry name" value="NAD(P)-binding Rossmann-like Domain"/>
    <property type="match status" value="1"/>
</dbReference>
<feature type="domain" description="3-hydroxyacyl-CoA dehydrogenase C-terminal" evidence="4">
    <location>
        <begin position="196"/>
        <end position="290"/>
    </location>
</feature>
<dbReference type="InterPro" id="IPR022694">
    <property type="entry name" value="3-OHacyl-CoA_DH"/>
</dbReference>
<evidence type="ECO:0000256" key="3">
    <source>
        <dbReference type="PIRSR" id="PIRSR000105-1"/>
    </source>
</evidence>
<dbReference type="Gene3D" id="1.10.1040.10">
    <property type="entry name" value="N-(1-d-carboxylethyl)-l-norvaline Dehydrogenase, domain 2"/>
    <property type="match status" value="1"/>
</dbReference>
<dbReference type="Proteomes" id="UP000006701">
    <property type="component" value="Unassembled WGS sequence"/>
</dbReference>
<name>A1CC71_ASPCL</name>
<keyword evidence="2" id="KW-0560">Oxidoreductase</keyword>
<keyword evidence="7" id="KW-1185">Reference proteome</keyword>
<sequence>MISTSWIEPDTTTRPVAVIGGGVLGRRLCMMWAAAGHTVQLYEKSPEVAVAALKYIHEALPQQASKLLLGKKAGHGIGHVSPASSLETAVQNAWMVIEAIPELLPLKIELFGQLDQLAPADCILATNSSSYKSREMLEKVARRARVCNAHYYMPPEQNHLEIMTCGFTDPAIISFLLEQAAAAGFVPVHAKVESTGLIFNRIWAAIKREALLVMEEGVASAEEIDDLFKGWFQAQAGPCEMIDRVGLDTVYNIEKHYVEERGLDGKTIEWLKENYLDRGILGRKSGKGLLTEERNGAQLDNGNGHTL</sequence>
<dbReference type="HOGENOM" id="CLU_009834_2_0_1"/>
<evidence type="ECO:0000259" key="4">
    <source>
        <dbReference type="Pfam" id="PF00725"/>
    </source>
</evidence>
<dbReference type="PIRSF" id="PIRSF000105">
    <property type="entry name" value="HCDH"/>
    <property type="match status" value="1"/>
</dbReference>
<protein>
    <submittedName>
        <fullName evidence="6">3-hydroxyacyl-CoA dehydrogenase, putative</fullName>
    </submittedName>
</protein>
<dbReference type="InterPro" id="IPR008927">
    <property type="entry name" value="6-PGluconate_DH-like_C_sf"/>
</dbReference>
<evidence type="ECO:0000256" key="2">
    <source>
        <dbReference type="ARBA" id="ARBA00023002"/>
    </source>
</evidence>
<dbReference type="OrthoDB" id="5958943at2759"/>
<dbReference type="eggNOG" id="KOG2304">
    <property type="taxonomic scope" value="Eukaryota"/>
</dbReference>
<dbReference type="Pfam" id="PF02737">
    <property type="entry name" value="3HCDH_N"/>
    <property type="match status" value="1"/>
</dbReference>
<dbReference type="Pfam" id="PF00725">
    <property type="entry name" value="3HCDH"/>
    <property type="match status" value="1"/>
</dbReference>
<dbReference type="GO" id="GO:0070403">
    <property type="term" value="F:NAD+ binding"/>
    <property type="evidence" value="ECO:0007669"/>
    <property type="project" value="InterPro"/>
</dbReference>
<feature type="site" description="Important for catalytic activity" evidence="3">
    <location>
        <position position="150"/>
    </location>
</feature>
<dbReference type="VEuPathDB" id="FungiDB:ACLA_060880"/>
<dbReference type="SUPFAM" id="SSF48179">
    <property type="entry name" value="6-phosphogluconate dehydrogenase C-terminal domain-like"/>
    <property type="match status" value="1"/>
</dbReference>
<dbReference type="AlphaFoldDB" id="A1CC71"/>
<dbReference type="STRING" id="344612.A1CC71"/>
<dbReference type="SUPFAM" id="SSF51735">
    <property type="entry name" value="NAD(P)-binding Rossmann-fold domains"/>
    <property type="match status" value="1"/>
</dbReference>
<dbReference type="GO" id="GO:0006631">
    <property type="term" value="P:fatty acid metabolic process"/>
    <property type="evidence" value="ECO:0007669"/>
    <property type="project" value="InterPro"/>
</dbReference>
<dbReference type="PANTHER" id="PTHR48075">
    <property type="entry name" value="3-HYDROXYACYL-COA DEHYDROGENASE FAMILY PROTEIN"/>
    <property type="match status" value="1"/>
</dbReference>
<dbReference type="RefSeq" id="XP_001273554.1">
    <property type="nucleotide sequence ID" value="XM_001273553.1"/>
</dbReference>
<evidence type="ECO:0000259" key="5">
    <source>
        <dbReference type="Pfam" id="PF02737"/>
    </source>
</evidence>
<dbReference type="InterPro" id="IPR006176">
    <property type="entry name" value="3-OHacyl-CoA_DH_NAD-bd"/>
</dbReference>
<dbReference type="InterPro" id="IPR006108">
    <property type="entry name" value="3HC_DH_C"/>
</dbReference>
<evidence type="ECO:0000313" key="7">
    <source>
        <dbReference type="Proteomes" id="UP000006701"/>
    </source>
</evidence>
<evidence type="ECO:0000256" key="1">
    <source>
        <dbReference type="ARBA" id="ARBA00009463"/>
    </source>
</evidence>
<proteinExistence type="inferred from homology"/>
<dbReference type="GeneID" id="4705710"/>
<dbReference type="GO" id="GO:0016616">
    <property type="term" value="F:oxidoreductase activity, acting on the CH-OH group of donors, NAD or NADP as acceptor"/>
    <property type="evidence" value="ECO:0007669"/>
    <property type="project" value="InterPro"/>
</dbReference>